<protein>
    <submittedName>
        <fullName evidence="2">Uncharacterized protein</fullName>
    </submittedName>
</protein>
<dbReference type="Proteomes" id="UP000266841">
    <property type="component" value="Unassembled WGS sequence"/>
</dbReference>
<keyword evidence="3" id="KW-1185">Reference proteome</keyword>
<feature type="compositionally biased region" description="Basic and acidic residues" evidence="1">
    <location>
        <begin position="56"/>
        <end position="88"/>
    </location>
</feature>
<proteinExistence type="predicted"/>
<gene>
    <name evidence="2" type="ORF">THAOC_08243</name>
</gene>
<feature type="region of interest" description="Disordered" evidence="1">
    <location>
        <begin position="56"/>
        <end position="96"/>
    </location>
</feature>
<name>K0TIM2_THAOC</name>
<evidence type="ECO:0000256" key="1">
    <source>
        <dbReference type="SAM" id="MobiDB-lite"/>
    </source>
</evidence>
<dbReference type="AlphaFoldDB" id="K0TIM2"/>
<organism evidence="2 3">
    <name type="scientific">Thalassiosira oceanica</name>
    <name type="common">Marine diatom</name>
    <dbReference type="NCBI Taxonomy" id="159749"/>
    <lineage>
        <taxon>Eukaryota</taxon>
        <taxon>Sar</taxon>
        <taxon>Stramenopiles</taxon>
        <taxon>Ochrophyta</taxon>
        <taxon>Bacillariophyta</taxon>
        <taxon>Coscinodiscophyceae</taxon>
        <taxon>Thalassiosirophycidae</taxon>
        <taxon>Thalassiosirales</taxon>
        <taxon>Thalassiosiraceae</taxon>
        <taxon>Thalassiosira</taxon>
    </lineage>
</organism>
<accession>K0TIM2</accession>
<evidence type="ECO:0000313" key="3">
    <source>
        <dbReference type="Proteomes" id="UP000266841"/>
    </source>
</evidence>
<reference evidence="2 3" key="1">
    <citation type="journal article" date="2012" name="Genome Biol.">
        <title>Genome and low-iron response of an oceanic diatom adapted to chronic iron limitation.</title>
        <authorList>
            <person name="Lommer M."/>
            <person name="Specht M."/>
            <person name="Roy A.S."/>
            <person name="Kraemer L."/>
            <person name="Andreson R."/>
            <person name="Gutowska M.A."/>
            <person name="Wolf J."/>
            <person name="Bergner S.V."/>
            <person name="Schilhabel M.B."/>
            <person name="Klostermeier U.C."/>
            <person name="Beiko R.G."/>
            <person name="Rosenstiel P."/>
            <person name="Hippler M."/>
            <person name="Laroche J."/>
        </authorList>
    </citation>
    <scope>NUCLEOTIDE SEQUENCE [LARGE SCALE GENOMIC DNA]</scope>
    <source>
        <strain evidence="2 3">CCMP1005</strain>
    </source>
</reference>
<sequence>MLLHHDASVTSANESGLDCVGAAEAKLATMRSTLTSDEVREWDAFVEELRRRADAERARAEARDRARAEANEEHRERQRTLAENERSLARTGGQERGLGRLEEGIGYFPSLATLQFQGSVPGPSPSVAEYENPERERLDRILRSIGFIMLLYFLLS</sequence>
<dbReference type="EMBL" id="AGNL01008584">
    <property type="protein sequence ID" value="EJK70402.1"/>
    <property type="molecule type" value="Genomic_DNA"/>
</dbReference>
<comment type="caution">
    <text evidence="2">The sequence shown here is derived from an EMBL/GenBank/DDBJ whole genome shotgun (WGS) entry which is preliminary data.</text>
</comment>
<evidence type="ECO:0000313" key="2">
    <source>
        <dbReference type="EMBL" id="EJK70402.1"/>
    </source>
</evidence>